<dbReference type="PANTHER" id="PTHR30346">
    <property type="entry name" value="TRANSCRIPTIONAL DUAL REGULATOR HCAR-RELATED"/>
    <property type="match status" value="1"/>
</dbReference>
<dbReference type="GO" id="GO:0032993">
    <property type="term" value="C:protein-DNA complex"/>
    <property type="evidence" value="ECO:0007669"/>
    <property type="project" value="TreeGrafter"/>
</dbReference>
<protein>
    <recommendedName>
        <fullName evidence="6">HTH lysR-type domain-containing protein</fullName>
    </recommendedName>
</protein>
<keyword evidence="4" id="KW-0010">Activator</keyword>
<gene>
    <name evidence="7" type="ORF">NN4_49670</name>
</gene>
<evidence type="ECO:0000256" key="4">
    <source>
        <dbReference type="ARBA" id="ARBA00023159"/>
    </source>
</evidence>
<comment type="caution">
    <text evidence="7">The sequence shown here is derived from an EMBL/GenBank/DDBJ whole genome shotgun (WGS) entry which is preliminary data.</text>
</comment>
<evidence type="ECO:0000256" key="1">
    <source>
        <dbReference type="ARBA" id="ARBA00009437"/>
    </source>
</evidence>
<dbReference type="PANTHER" id="PTHR30346:SF0">
    <property type="entry name" value="HCA OPERON TRANSCRIPTIONAL ACTIVATOR HCAR"/>
    <property type="match status" value="1"/>
</dbReference>
<dbReference type="GO" id="GO:0003677">
    <property type="term" value="F:DNA binding"/>
    <property type="evidence" value="ECO:0007669"/>
    <property type="project" value="UniProtKB-KW"/>
</dbReference>
<keyword evidence="8" id="KW-1185">Reference proteome</keyword>
<dbReference type="PROSITE" id="PS50931">
    <property type="entry name" value="HTH_LYSR"/>
    <property type="match status" value="1"/>
</dbReference>
<dbReference type="InterPro" id="IPR000847">
    <property type="entry name" value="LysR_HTH_N"/>
</dbReference>
<proteinExistence type="inferred from homology"/>
<dbReference type="OrthoDB" id="3181812at2"/>
<sequence length="105" mass="11720">MEPIWLSTADGPLNLYRLAQFLEVAEQLSFTRAARKLHITQQALSTAVRRLEKDLGVALFERTTRRVALTRAGRTLRDGARTLLMVSRAVTVQTRQAGSTPRTLG</sequence>
<dbReference type="FunFam" id="1.10.10.10:FF:000001">
    <property type="entry name" value="LysR family transcriptional regulator"/>
    <property type="match status" value="1"/>
</dbReference>
<comment type="similarity">
    <text evidence="1">Belongs to the LysR transcriptional regulatory family.</text>
</comment>
<evidence type="ECO:0000259" key="6">
    <source>
        <dbReference type="PROSITE" id="PS50931"/>
    </source>
</evidence>
<dbReference type="AlphaFoldDB" id="A0A511MJY5"/>
<keyword evidence="3" id="KW-0238">DNA-binding</keyword>
<feature type="domain" description="HTH lysR-type" evidence="6">
    <location>
        <begin position="13"/>
        <end position="70"/>
    </location>
</feature>
<dbReference type="Gene3D" id="1.10.10.10">
    <property type="entry name" value="Winged helix-like DNA-binding domain superfamily/Winged helix DNA-binding domain"/>
    <property type="match status" value="1"/>
</dbReference>
<accession>A0A511MJY5</accession>
<evidence type="ECO:0000256" key="3">
    <source>
        <dbReference type="ARBA" id="ARBA00023125"/>
    </source>
</evidence>
<dbReference type="InterPro" id="IPR036390">
    <property type="entry name" value="WH_DNA-bd_sf"/>
</dbReference>
<dbReference type="InterPro" id="IPR036388">
    <property type="entry name" value="WH-like_DNA-bd_sf"/>
</dbReference>
<evidence type="ECO:0000313" key="7">
    <source>
        <dbReference type="EMBL" id="GEM40448.1"/>
    </source>
</evidence>
<dbReference type="Pfam" id="PF00126">
    <property type="entry name" value="HTH_1"/>
    <property type="match status" value="1"/>
</dbReference>
<evidence type="ECO:0000256" key="5">
    <source>
        <dbReference type="ARBA" id="ARBA00023163"/>
    </source>
</evidence>
<evidence type="ECO:0000313" key="8">
    <source>
        <dbReference type="Proteomes" id="UP000321424"/>
    </source>
</evidence>
<name>A0A511MJY5_9NOCA</name>
<evidence type="ECO:0000256" key="2">
    <source>
        <dbReference type="ARBA" id="ARBA00023015"/>
    </source>
</evidence>
<keyword evidence="2" id="KW-0805">Transcription regulation</keyword>
<dbReference type="EMBL" id="BJXA01000036">
    <property type="protein sequence ID" value="GEM40448.1"/>
    <property type="molecule type" value="Genomic_DNA"/>
</dbReference>
<reference evidence="7 8" key="1">
    <citation type="submission" date="2019-07" db="EMBL/GenBank/DDBJ databases">
        <title>Whole genome shotgun sequence of Nocardia ninae NBRC 108245.</title>
        <authorList>
            <person name="Hosoyama A."/>
            <person name="Uohara A."/>
            <person name="Ohji S."/>
            <person name="Ichikawa N."/>
        </authorList>
    </citation>
    <scope>NUCLEOTIDE SEQUENCE [LARGE SCALE GENOMIC DNA]</scope>
    <source>
        <strain evidence="7 8">NBRC 108245</strain>
    </source>
</reference>
<dbReference type="SUPFAM" id="SSF46785">
    <property type="entry name" value="Winged helix' DNA-binding domain"/>
    <property type="match status" value="1"/>
</dbReference>
<organism evidence="7 8">
    <name type="scientific">Nocardia ninae NBRC 108245</name>
    <dbReference type="NCBI Taxonomy" id="1210091"/>
    <lineage>
        <taxon>Bacteria</taxon>
        <taxon>Bacillati</taxon>
        <taxon>Actinomycetota</taxon>
        <taxon>Actinomycetes</taxon>
        <taxon>Mycobacteriales</taxon>
        <taxon>Nocardiaceae</taxon>
        <taxon>Nocardia</taxon>
    </lineage>
</organism>
<dbReference type="Proteomes" id="UP000321424">
    <property type="component" value="Unassembled WGS sequence"/>
</dbReference>
<keyword evidence="5" id="KW-0804">Transcription</keyword>
<dbReference type="PRINTS" id="PR00039">
    <property type="entry name" value="HTHLYSR"/>
</dbReference>
<dbReference type="RefSeq" id="WP_147135769.1">
    <property type="nucleotide sequence ID" value="NZ_BJXA01000036.1"/>
</dbReference>
<dbReference type="GO" id="GO:0003700">
    <property type="term" value="F:DNA-binding transcription factor activity"/>
    <property type="evidence" value="ECO:0007669"/>
    <property type="project" value="InterPro"/>
</dbReference>